<protein>
    <recommendedName>
        <fullName evidence="9">Interleukin 17C</fullName>
    </recommendedName>
</protein>
<comment type="subcellular location">
    <subcellularLocation>
        <location evidence="1">Secreted</location>
    </subcellularLocation>
</comment>
<keyword evidence="5 6" id="KW-0732">Signal</keyword>
<dbReference type="GO" id="GO:0006954">
    <property type="term" value="P:inflammatory response"/>
    <property type="evidence" value="ECO:0007669"/>
    <property type="project" value="InterPro"/>
</dbReference>
<sequence>FYVFFLFCWQVAVLLCFCFCLAQGRRHKSSKEDDCFPMNEVEGNEKLVHHFVGKHVRWDRYPSVFLVQQLEENESDSRRKRRHHRHGCPVLRLQNVSASDYSQRSISPWRYRIDFDENRYPQKLAFAECLCSGCINVSTGKETSSMNSVVIEQTMMVLFRRPCAKNPKAYSFEVDYIKVPVGCTCVLPKM</sequence>
<dbReference type="InterPro" id="IPR020440">
    <property type="entry name" value="IL-17_chr"/>
</dbReference>
<proteinExistence type="inferred from homology"/>
<dbReference type="eggNOG" id="ENOG502S2UJ">
    <property type="taxonomic scope" value="Eukaryota"/>
</dbReference>
<dbReference type="Pfam" id="PF06083">
    <property type="entry name" value="IL17"/>
    <property type="match status" value="1"/>
</dbReference>
<dbReference type="EMBL" id="AFYH01193564">
    <property type="status" value="NOT_ANNOTATED_CDS"/>
    <property type="molecule type" value="Genomic_DNA"/>
</dbReference>
<reference evidence="8" key="1">
    <citation type="submission" date="2011-08" db="EMBL/GenBank/DDBJ databases">
        <title>The draft genome of Latimeria chalumnae.</title>
        <authorList>
            <person name="Di Palma F."/>
            <person name="Alfoldi J."/>
            <person name="Johnson J."/>
            <person name="Berlin A."/>
            <person name="Gnerre S."/>
            <person name="Jaffe D."/>
            <person name="MacCallum I."/>
            <person name="Young S."/>
            <person name="Walker B.J."/>
            <person name="Lander E."/>
            <person name="Lindblad-Toh K."/>
        </authorList>
    </citation>
    <scope>NUCLEOTIDE SEQUENCE [LARGE SCALE GENOMIC DNA]</scope>
    <source>
        <strain evidence="8">Wild caught</strain>
    </source>
</reference>
<dbReference type="GO" id="GO:0005125">
    <property type="term" value="F:cytokine activity"/>
    <property type="evidence" value="ECO:0007669"/>
    <property type="project" value="UniProtKB-KW"/>
</dbReference>
<evidence type="ECO:0000313" key="8">
    <source>
        <dbReference type="Proteomes" id="UP000008672"/>
    </source>
</evidence>
<organism evidence="7 8">
    <name type="scientific">Latimeria chalumnae</name>
    <name type="common">Coelacanth</name>
    <dbReference type="NCBI Taxonomy" id="7897"/>
    <lineage>
        <taxon>Eukaryota</taxon>
        <taxon>Metazoa</taxon>
        <taxon>Chordata</taxon>
        <taxon>Craniata</taxon>
        <taxon>Vertebrata</taxon>
        <taxon>Euteleostomi</taxon>
        <taxon>Coelacanthiformes</taxon>
        <taxon>Coelacanthidae</taxon>
        <taxon>Latimeria</taxon>
    </lineage>
</organism>
<comment type="similarity">
    <text evidence="2">Belongs to the IL-17 family.</text>
</comment>
<dbReference type="GO" id="GO:0005615">
    <property type="term" value="C:extracellular space"/>
    <property type="evidence" value="ECO:0007669"/>
    <property type="project" value="UniProtKB-KW"/>
</dbReference>
<dbReference type="STRING" id="7897.ENSLACP00000008474"/>
<evidence type="ECO:0000256" key="4">
    <source>
        <dbReference type="ARBA" id="ARBA00022525"/>
    </source>
</evidence>
<keyword evidence="8" id="KW-1185">Reference proteome</keyword>
<dbReference type="InParanoid" id="H3AFQ3"/>
<name>H3AFQ3_LATCH</name>
<dbReference type="InterPro" id="IPR010345">
    <property type="entry name" value="IL-17_fam"/>
</dbReference>
<evidence type="ECO:0000256" key="5">
    <source>
        <dbReference type="ARBA" id="ARBA00022729"/>
    </source>
</evidence>
<dbReference type="FunCoup" id="H3AFQ3">
    <property type="interactions" value="271"/>
</dbReference>
<dbReference type="Gene3D" id="2.10.90.10">
    <property type="entry name" value="Cystine-knot cytokines"/>
    <property type="match status" value="1"/>
</dbReference>
<keyword evidence="4" id="KW-0964">Secreted</keyword>
<reference evidence="7" key="3">
    <citation type="submission" date="2025-09" db="UniProtKB">
        <authorList>
            <consortium name="Ensembl"/>
        </authorList>
    </citation>
    <scope>IDENTIFICATION</scope>
</reference>
<evidence type="ECO:0000256" key="6">
    <source>
        <dbReference type="SAM" id="SignalP"/>
    </source>
</evidence>
<dbReference type="OMA" id="FAFHAEF"/>
<dbReference type="Proteomes" id="UP000008672">
    <property type="component" value="Unassembled WGS sequence"/>
</dbReference>
<dbReference type="PRINTS" id="PR01932">
    <property type="entry name" value="INTRLEUKIN17"/>
</dbReference>
<evidence type="ECO:0000256" key="2">
    <source>
        <dbReference type="ARBA" id="ARBA00007236"/>
    </source>
</evidence>
<dbReference type="AlphaFoldDB" id="H3AFQ3"/>
<dbReference type="Ensembl" id="ENSLACT00000008542.1">
    <property type="protein sequence ID" value="ENSLACP00000008474.1"/>
    <property type="gene ID" value="ENSLACG00000007501.1"/>
</dbReference>
<evidence type="ECO:0000256" key="3">
    <source>
        <dbReference type="ARBA" id="ARBA00022514"/>
    </source>
</evidence>
<accession>H3AFQ3</accession>
<evidence type="ECO:0000256" key="1">
    <source>
        <dbReference type="ARBA" id="ARBA00004613"/>
    </source>
</evidence>
<feature type="signal peptide" evidence="6">
    <location>
        <begin position="1"/>
        <end position="24"/>
    </location>
</feature>
<dbReference type="GeneTree" id="ENSGT00940000166375"/>
<evidence type="ECO:0008006" key="9">
    <source>
        <dbReference type="Google" id="ProtNLM"/>
    </source>
</evidence>
<dbReference type="SUPFAM" id="SSF57501">
    <property type="entry name" value="Cystine-knot cytokines"/>
    <property type="match status" value="1"/>
</dbReference>
<reference evidence="7" key="2">
    <citation type="submission" date="2025-08" db="UniProtKB">
        <authorList>
            <consortium name="Ensembl"/>
        </authorList>
    </citation>
    <scope>IDENTIFICATION</scope>
</reference>
<dbReference type="HOGENOM" id="CLU_121730_0_0_1"/>
<keyword evidence="3" id="KW-0202">Cytokine</keyword>
<feature type="chain" id="PRO_5003579544" description="Interleukin 17C" evidence="6">
    <location>
        <begin position="25"/>
        <end position="190"/>
    </location>
</feature>
<dbReference type="InterPro" id="IPR029034">
    <property type="entry name" value="Cystine-knot_cytokine"/>
</dbReference>
<gene>
    <name evidence="7" type="primary">IL17C</name>
</gene>
<evidence type="ECO:0000313" key="7">
    <source>
        <dbReference type="Ensembl" id="ENSLACP00000008474.1"/>
    </source>
</evidence>